<keyword evidence="6" id="KW-0808">Transferase</keyword>
<gene>
    <name evidence="26" type="ORF">G2W53_038105</name>
</gene>
<dbReference type="EC" id="2.7.11.1" evidence="2"/>
<keyword evidence="15" id="KW-1015">Disulfide bond</keyword>
<evidence type="ECO:0000256" key="10">
    <source>
        <dbReference type="ARBA" id="ARBA00022741"/>
    </source>
</evidence>
<dbReference type="PROSITE" id="PS50948">
    <property type="entry name" value="PAN"/>
    <property type="match status" value="3"/>
</dbReference>
<dbReference type="Gene3D" id="1.10.510.10">
    <property type="entry name" value="Transferase(Phosphotransferase) domain 1"/>
    <property type="match status" value="3"/>
</dbReference>
<feature type="domain" description="Protein kinase" evidence="23">
    <location>
        <begin position="478"/>
        <end position="757"/>
    </location>
</feature>
<evidence type="ECO:0000256" key="19">
    <source>
        <dbReference type="ARBA" id="ARBA00048679"/>
    </source>
</evidence>
<keyword evidence="11 26" id="KW-0418">Kinase</keyword>
<dbReference type="CDD" id="cd01098">
    <property type="entry name" value="PAN_AP_plant"/>
    <property type="match status" value="3"/>
</dbReference>
<dbReference type="InterPro" id="IPR000719">
    <property type="entry name" value="Prot_kinase_dom"/>
</dbReference>
<dbReference type="PROSITE" id="PS50927">
    <property type="entry name" value="BULB_LECTIN"/>
    <property type="match status" value="3"/>
</dbReference>
<dbReference type="CDD" id="cd14066">
    <property type="entry name" value="STKc_IRAK"/>
    <property type="match status" value="3"/>
</dbReference>
<proteinExistence type="predicted"/>
<dbReference type="Pfam" id="PF08276">
    <property type="entry name" value="PAN_2"/>
    <property type="match status" value="3"/>
</dbReference>
<feature type="chain" id="PRO_5033010984" description="non-specific serine/threonine protein kinase" evidence="22">
    <location>
        <begin position="31"/>
        <end position="2385"/>
    </location>
</feature>
<comment type="subcellular location">
    <subcellularLocation>
        <location evidence="1">Cell membrane</location>
        <topology evidence="1">Single-pass type I membrane protein</topology>
    </subcellularLocation>
</comment>
<dbReference type="PANTHER" id="PTHR47974">
    <property type="entry name" value="OS07G0415500 PROTEIN"/>
    <property type="match status" value="1"/>
</dbReference>
<dbReference type="InterPro" id="IPR017441">
    <property type="entry name" value="Protein_kinase_ATP_BS"/>
</dbReference>
<name>A0A834SL86_9FABA</name>
<dbReference type="InterPro" id="IPR003609">
    <property type="entry name" value="Pan_app"/>
</dbReference>
<dbReference type="SMART" id="SM00108">
    <property type="entry name" value="B_lectin"/>
    <property type="match status" value="3"/>
</dbReference>
<dbReference type="GO" id="GO:0030246">
    <property type="term" value="F:carbohydrate binding"/>
    <property type="evidence" value="ECO:0007669"/>
    <property type="project" value="UniProtKB-KW"/>
</dbReference>
<feature type="domain" description="Bulb-type lectin" evidence="24">
    <location>
        <begin position="827"/>
        <end position="955"/>
    </location>
</feature>
<dbReference type="InterPro" id="IPR001480">
    <property type="entry name" value="Bulb-type_lectin_dom"/>
</dbReference>
<protein>
    <recommendedName>
        <fullName evidence="2">non-specific serine/threonine protein kinase</fullName>
        <ecNumber evidence="2">2.7.11.1</ecNumber>
    </recommendedName>
</protein>
<dbReference type="GO" id="GO:0004674">
    <property type="term" value="F:protein serine/threonine kinase activity"/>
    <property type="evidence" value="ECO:0007669"/>
    <property type="project" value="UniProtKB-KW"/>
</dbReference>
<keyword evidence="4" id="KW-0723">Serine/threonine-protein kinase</keyword>
<evidence type="ECO:0000256" key="2">
    <source>
        <dbReference type="ARBA" id="ARBA00012513"/>
    </source>
</evidence>
<accession>A0A834SL86</accession>
<dbReference type="Gene3D" id="3.30.200.20">
    <property type="entry name" value="Phosphorylase Kinase, domain 1"/>
    <property type="match status" value="3"/>
</dbReference>
<evidence type="ECO:0000259" key="24">
    <source>
        <dbReference type="PROSITE" id="PS50927"/>
    </source>
</evidence>
<keyword evidence="10 20" id="KW-0547">Nucleotide-binding</keyword>
<keyword evidence="7 21" id="KW-0812">Transmembrane</keyword>
<dbReference type="Pfam" id="PF01453">
    <property type="entry name" value="B_lectin"/>
    <property type="match status" value="3"/>
</dbReference>
<keyword evidence="16 26" id="KW-0675">Receptor</keyword>
<evidence type="ECO:0000313" key="27">
    <source>
        <dbReference type="Proteomes" id="UP000634136"/>
    </source>
</evidence>
<evidence type="ECO:0000256" key="20">
    <source>
        <dbReference type="PROSITE-ProRule" id="PRU10141"/>
    </source>
</evidence>
<feature type="binding site" evidence="20">
    <location>
        <position position="1298"/>
    </location>
    <ligand>
        <name>ATP</name>
        <dbReference type="ChEBI" id="CHEBI:30616"/>
    </ligand>
</feature>
<reference evidence="26" key="1">
    <citation type="submission" date="2020-09" db="EMBL/GenBank/DDBJ databases">
        <title>Genome-Enabled Discovery of Anthraquinone Biosynthesis in Senna tora.</title>
        <authorList>
            <person name="Kang S.-H."/>
            <person name="Pandey R.P."/>
            <person name="Lee C.-M."/>
            <person name="Sim J.-S."/>
            <person name="Jeong J.-T."/>
            <person name="Choi B.-S."/>
            <person name="Jung M."/>
            <person name="Ginzburg D."/>
            <person name="Zhao K."/>
            <person name="Won S.Y."/>
            <person name="Oh T.-J."/>
            <person name="Yu Y."/>
            <person name="Kim N.-H."/>
            <person name="Lee O.R."/>
            <person name="Lee T.-H."/>
            <person name="Bashyal P."/>
            <person name="Kim T.-S."/>
            <person name="Lee W.-H."/>
            <person name="Kawkins C."/>
            <person name="Kim C.-K."/>
            <person name="Kim J.S."/>
            <person name="Ahn B.O."/>
            <person name="Rhee S.Y."/>
            <person name="Sohng J.K."/>
        </authorList>
    </citation>
    <scope>NUCLEOTIDE SEQUENCE</scope>
    <source>
        <tissue evidence="26">Leaf</tissue>
    </source>
</reference>
<feature type="transmembrane region" description="Helical" evidence="21">
    <location>
        <begin position="1219"/>
        <end position="1242"/>
    </location>
</feature>
<dbReference type="InterPro" id="IPR036426">
    <property type="entry name" value="Bulb-type_lectin_dom_sf"/>
</dbReference>
<keyword evidence="27" id="KW-1185">Reference proteome</keyword>
<dbReference type="FunFam" id="2.90.10.10:FF:000009">
    <property type="entry name" value="Receptor-like serine/threonine-protein kinase SD1-8"/>
    <property type="match status" value="1"/>
</dbReference>
<dbReference type="PROSITE" id="PS00107">
    <property type="entry name" value="PROTEIN_KINASE_ATP"/>
    <property type="match status" value="3"/>
</dbReference>
<evidence type="ECO:0000256" key="17">
    <source>
        <dbReference type="ARBA" id="ARBA00023180"/>
    </source>
</evidence>
<evidence type="ECO:0000256" key="14">
    <source>
        <dbReference type="ARBA" id="ARBA00023136"/>
    </source>
</evidence>
<dbReference type="Pfam" id="PF00069">
    <property type="entry name" value="Pkinase"/>
    <property type="match status" value="3"/>
</dbReference>
<dbReference type="OrthoDB" id="4062651at2759"/>
<dbReference type="Gene3D" id="2.90.10.10">
    <property type="entry name" value="Bulb-type lectin domain"/>
    <property type="match status" value="3"/>
</dbReference>
<dbReference type="GO" id="GO:0005886">
    <property type="term" value="C:plasma membrane"/>
    <property type="evidence" value="ECO:0007669"/>
    <property type="project" value="UniProtKB-SubCell"/>
</dbReference>
<dbReference type="GO" id="GO:0048544">
    <property type="term" value="P:recognition of pollen"/>
    <property type="evidence" value="ECO:0007669"/>
    <property type="project" value="InterPro"/>
</dbReference>
<evidence type="ECO:0000259" key="25">
    <source>
        <dbReference type="PROSITE" id="PS50948"/>
    </source>
</evidence>
<keyword evidence="14 21" id="KW-0472">Membrane</keyword>
<evidence type="ECO:0000256" key="3">
    <source>
        <dbReference type="ARBA" id="ARBA00022475"/>
    </source>
</evidence>
<dbReference type="CDD" id="cd00028">
    <property type="entry name" value="B_lectin"/>
    <property type="match status" value="3"/>
</dbReference>
<evidence type="ECO:0000256" key="18">
    <source>
        <dbReference type="ARBA" id="ARBA00047899"/>
    </source>
</evidence>
<keyword evidence="9 26" id="KW-0430">Lectin</keyword>
<evidence type="ECO:0000256" key="9">
    <source>
        <dbReference type="ARBA" id="ARBA00022734"/>
    </source>
</evidence>
<sequence>MRTKAKAGWMLGLDLLFLLLVILQVQISNANSVDTILSGQTLPGNGTLTSKGGVFEMGLFSPPNSTNYYLGIWYKGLPMPHKTVVWVANRLKPISDPTSTSLEFGEDGNLVLLSPSGHAIWSTSLNSVKSNATVLGVLGDDGNFILRDTSNSSNVLWQSFDHPTDTWLPGAQLRIQDPSGQLSSWTDTNDPTPGIFSALYVFGVKVRVQPRNRSEDLGIVYPLDATTYIYVDVDYDQLLVSRHAVFSVAQEYESGLFRCVLDVDGRLKLFGWWKGISQWNSIPLIPLHYSYSPCPCGDFTVCDLKNAPLCHCIKGFVHDQNLETDTCTRRIDLNCTNRRANKFFVMPNIRYPPRPSYLQVNNASECRLACLQACPCSAYAYYDSQCLIWEGSLQNIQELSSVEEIGGDFYVRVAASEIEETRRNKRATWVVVVAVLIPLAAFLTILKIMWRKLHGCSLEALGDTLMHFKHPHLQKATKNFTQKLGEGGFSHVYMGQFPNSVLVAVKQLKGHVHGDKQFQAEISTIGVIQHKNLLRLRGFCSGHSGRFLVYDYMPNGSLQSHLFNKNASSNTLDWATRYHIALGTAKGLAYLHESCRDCIIHCDIKPENILLDADFTPRVADFGLAKLLGRNFSKVLTTMRGTRGYLAPEWFSCEAITAKVDVYSYGQVLFEIISGRRNMDLSNDELSNYFPSLVLNALNNGEEVVTLIDPKLEGDFNVEELTRACKVACWCIQDHENDRPTMPQVVQILEGLVHVGVPPIPQFFRSLAGGSLRTYDVKDSEICSTSSSIPYSLSFQPPCKAEEAGILVLDVLLLIILQVQISNANSVDTILPGQTVPGNGTLTSKGGVFEMGLFSPPNSTNYYLGIWYKGLPMPHKTVVWVANREHPISDPTSTSLEFGEDGNLVLLSPSKHTIWSTSLSFVTSLPNATVLGVLGDDGNFIVRDTSNSSNTWQSFDHPTDTWLPGARFGAGFNNPSVKLTSWKHTNDPTPGIFYAFYLYWIGVTVQPMNSSEDLGIVYELINATSYTKVDFSYLSVSGYLVFSVRQEYESGLFRYVLDVNGHLKLFGWWNGIQQWNLIPLLPQKYSYSKCSCATFGICDVKCDCIKGFERKSQKDWDLRIYVCTRRIDLDCTNSTTDKFIVMPNTRYPLGPSYNNSGECRLACLATCSCSAYAYYDSQCLIWEGPFQPVQQLSSVAEIGGDFYVRVAKSEMDENGSKRATLIIVVVVLVSIAAFSIILKILWRKLHASSLVALGDTLMYFKHQQLHKATKNFTQKLGEGGFSHVYLGEFPNSALVAVKQFKGHTHGDKQLRAEISTIGIIQHKNLLRLRGFCLGHSGRFLVYDYMPNGSLQSHLFNKNSSSSTLDWETRYNIALGTAKGLAYLHESCRDCIIHCDIKPENILLDADFTPKVADFGLAKLLGRNFSKVLTTMRGTRGYLAPEWFSCEAITAKVDVYSYGQVLFEIISGRRNMDLSNDELSNYFPSLVLNALNNGEEVVTLIDPKLEGDFNVEELTRACKVACWCIQDHENDRPTMPQVVQILEGLVHVGVPPIPQFFRSLAGGSLRTYDVKDSEICSTSSSIPYSLSFQPPCKAEEAGILVLDVLLLIILQVQISNANSVDTILPGQTVPGNGTLTSKGGVFEMGLFSPPNSTNYYLGIWYKGLPMPHKTVVWVANREHPISDPTSTSLEFGEDGNLVLLSPSKHTIWSTSLSFVTSLPNATVLGVLGDDGNFIVRDTSNSSNTWQSFDHPTDTWLPGARFGAGFNNPSVKLTSWKHTNDPTPGIFYAFYLYWIGVTVQPMNSSEDLGIVYELINATSYTKVDFSYLSVSGYLVFSVRQEYESGLFRYVLDVNGHLKLFGWWNGIQQWNLIPLLPQKYSYSKCSCATFGICDVKCDCIKGFERKSQKDWDLRIYVCTRRIDLDCTNSTTDKFIVMPNTRYPLGPSYNNSGECRLACLATCSCSAYAYYDSQCLIWEGPFQPVQQLSSVAEIGGDFYVRVAKSEMDENGSKRATLIIVVVVLVSIAAFSIILKILWRKLHASSLVALGDTLMYFKHQQLHKATKNFTQKLGEGGFSHVYLGEFPNSALVAVKQFKGHTHGDKQLRAEISTIGIIQHKNLLRLRGFCLGHSGRFLVYDYMPNGSLQSHLFNKNSSSSTLDWETRYNIALGTAKGLAYLHESCRDCIIHCDIKPENILLDADFTPKVADFGLAKLLGRNFSKVLTTMRGTRGYLAPEWFSCEAITAKVDVYSYGQVLFEIISGRRNMDLSNDELSNYFPSLVLNALNNGEEVVTLIDPKLEGDFNVEELTRACKVACWCIQDHENDRPTMPQVVQILEGLVHVGVPPIPQFFRSLAGGSLRTYDVKDSEICSTSSSIPYSLSFQPPVIL</sequence>
<dbReference type="SMART" id="SM00473">
    <property type="entry name" value="PAN_AP"/>
    <property type="match status" value="3"/>
</dbReference>
<comment type="catalytic activity">
    <reaction evidence="19">
        <text>L-seryl-[protein] + ATP = O-phospho-L-seryl-[protein] + ADP + H(+)</text>
        <dbReference type="Rhea" id="RHEA:17989"/>
        <dbReference type="Rhea" id="RHEA-COMP:9863"/>
        <dbReference type="Rhea" id="RHEA-COMP:11604"/>
        <dbReference type="ChEBI" id="CHEBI:15378"/>
        <dbReference type="ChEBI" id="CHEBI:29999"/>
        <dbReference type="ChEBI" id="CHEBI:30616"/>
        <dbReference type="ChEBI" id="CHEBI:83421"/>
        <dbReference type="ChEBI" id="CHEBI:456216"/>
        <dbReference type="EC" id="2.7.11.1"/>
    </reaction>
</comment>
<feature type="domain" description="Bulb-type lectin" evidence="24">
    <location>
        <begin position="33"/>
        <end position="159"/>
    </location>
</feature>
<keyword evidence="13 21" id="KW-1133">Transmembrane helix</keyword>
<feature type="binding site" evidence="20">
    <location>
        <position position="506"/>
    </location>
    <ligand>
        <name>ATP</name>
        <dbReference type="ChEBI" id="CHEBI:30616"/>
    </ligand>
</feature>
<dbReference type="PROSITE" id="PS50011">
    <property type="entry name" value="PROTEIN_KINASE_DOM"/>
    <property type="match status" value="3"/>
</dbReference>
<dbReference type="InterPro" id="IPR008271">
    <property type="entry name" value="Ser/Thr_kinase_AS"/>
</dbReference>
<keyword evidence="3" id="KW-1003">Cell membrane</keyword>
<keyword evidence="8 22" id="KW-0732">Signal</keyword>
<dbReference type="GO" id="GO:0005524">
    <property type="term" value="F:ATP binding"/>
    <property type="evidence" value="ECO:0007669"/>
    <property type="project" value="UniProtKB-UniRule"/>
</dbReference>
<evidence type="ECO:0000256" key="6">
    <source>
        <dbReference type="ARBA" id="ARBA00022679"/>
    </source>
</evidence>
<feature type="domain" description="Protein kinase" evidence="23">
    <location>
        <begin position="2062"/>
        <end position="2341"/>
    </location>
</feature>
<evidence type="ECO:0000256" key="7">
    <source>
        <dbReference type="ARBA" id="ARBA00022692"/>
    </source>
</evidence>
<evidence type="ECO:0000256" key="12">
    <source>
        <dbReference type="ARBA" id="ARBA00022840"/>
    </source>
</evidence>
<dbReference type="Pfam" id="PF00954">
    <property type="entry name" value="S_locus_glycop"/>
    <property type="match status" value="3"/>
</dbReference>
<evidence type="ECO:0000256" key="8">
    <source>
        <dbReference type="ARBA" id="ARBA00022729"/>
    </source>
</evidence>
<evidence type="ECO:0000256" key="22">
    <source>
        <dbReference type="SAM" id="SignalP"/>
    </source>
</evidence>
<evidence type="ECO:0000256" key="13">
    <source>
        <dbReference type="ARBA" id="ARBA00022989"/>
    </source>
</evidence>
<feature type="binding site" evidence="20">
    <location>
        <position position="2090"/>
    </location>
    <ligand>
        <name>ATP</name>
        <dbReference type="ChEBI" id="CHEBI:30616"/>
    </ligand>
</feature>
<keyword evidence="5" id="KW-0597">Phosphoprotein</keyword>
<feature type="domain" description="Bulb-type lectin" evidence="24">
    <location>
        <begin position="1619"/>
        <end position="1747"/>
    </location>
</feature>
<comment type="caution">
    <text evidence="26">The sequence shown here is derived from an EMBL/GenBank/DDBJ whole genome shotgun (WGS) entry which is preliminary data.</text>
</comment>
<dbReference type="InterPro" id="IPR011009">
    <property type="entry name" value="Kinase-like_dom_sf"/>
</dbReference>
<keyword evidence="17" id="KW-0325">Glycoprotein</keyword>
<dbReference type="SMART" id="SM00220">
    <property type="entry name" value="S_TKc"/>
    <property type="match status" value="3"/>
</dbReference>
<evidence type="ECO:0000256" key="15">
    <source>
        <dbReference type="ARBA" id="ARBA00023157"/>
    </source>
</evidence>
<dbReference type="EMBL" id="JAAIUW010000012">
    <property type="protein sequence ID" value="KAF7805944.1"/>
    <property type="molecule type" value="Genomic_DNA"/>
</dbReference>
<keyword evidence="12 20" id="KW-0067">ATP-binding</keyword>
<feature type="domain" description="Apple" evidence="25">
    <location>
        <begin position="1131"/>
        <end position="1207"/>
    </location>
</feature>
<evidence type="ECO:0000259" key="23">
    <source>
        <dbReference type="PROSITE" id="PS50011"/>
    </source>
</evidence>
<dbReference type="FunFam" id="1.10.510.10:FF:000227">
    <property type="entry name" value="Serine/threonine-protein kinase"/>
    <property type="match status" value="3"/>
</dbReference>
<evidence type="ECO:0000256" key="21">
    <source>
        <dbReference type="SAM" id="Phobius"/>
    </source>
</evidence>
<evidence type="ECO:0000256" key="16">
    <source>
        <dbReference type="ARBA" id="ARBA00023170"/>
    </source>
</evidence>
<feature type="transmembrane region" description="Helical" evidence="21">
    <location>
        <begin position="2011"/>
        <end position="2034"/>
    </location>
</feature>
<dbReference type="PANTHER" id="PTHR47974:SF19">
    <property type="entry name" value="RECEPTOR-LIKE SERINE_THREONINE-PROTEIN KINASE"/>
    <property type="match status" value="1"/>
</dbReference>
<feature type="domain" description="Apple" evidence="25">
    <location>
        <begin position="1923"/>
        <end position="1999"/>
    </location>
</feature>
<feature type="domain" description="Protein kinase" evidence="23">
    <location>
        <begin position="1270"/>
        <end position="1549"/>
    </location>
</feature>
<dbReference type="SUPFAM" id="SSF51110">
    <property type="entry name" value="alpha-D-mannose-specific plant lectins"/>
    <property type="match status" value="3"/>
</dbReference>
<evidence type="ECO:0000256" key="5">
    <source>
        <dbReference type="ARBA" id="ARBA00022553"/>
    </source>
</evidence>
<dbReference type="PROSITE" id="PS00108">
    <property type="entry name" value="PROTEIN_KINASE_ST"/>
    <property type="match status" value="3"/>
</dbReference>
<dbReference type="InterPro" id="IPR000858">
    <property type="entry name" value="S_locus_glycoprot_dom"/>
</dbReference>
<evidence type="ECO:0000256" key="11">
    <source>
        <dbReference type="ARBA" id="ARBA00022777"/>
    </source>
</evidence>
<feature type="transmembrane region" description="Helical" evidence="21">
    <location>
        <begin position="427"/>
        <end position="446"/>
    </location>
</feature>
<dbReference type="SUPFAM" id="SSF56112">
    <property type="entry name" value="Protein kinase-like (PK-like)"/>
    <property type="match status" value="3"/>
</dbReference>
<evidence type="ECO:0000313" key="26">
    <source>
        <dbReference type="EMBL" id="KAF7805944.1"/>
    </source>
</evidence>
<dbReference type="Proteomes" id="UP000634136">
    <property type="component" value="Unassembled WGS sequence"/>
</dbReference>
<evidence type="ECO:0000256" key="1">
    <source>
        <dbReference type="ARBA" id="ARBA00004251"/>
    </source>
</evidence>
<feature type="domain" description="Apple" evidence="25">
    <location>
        <begin position="335"/>
        <end position="414"/>
    </location>
</feature>
<organism evidence="26 27">
    <name type="scientific">Senna tora</name>
    <dbReference type="NCBI Taxonomy" id="362788"/>
    <lineage>
        <taxon>Eukaryota</taxon>
        <taxon>Viridiplantae</taxon>
        <taxon>Streptophyta</taxon>
        <taxon>Embryophyta</taxon>
        <taxon>Tracheophyta</taxon>
        <taxon>Spermatophyta</taxon>
        <taxon>Magnoliopsida</taxon>
        <taxon>eudicotyledons</taxon>
        <taxon>Gunneridae</taxon>
        <taxon>Pentapetalae</taxon>
        <taxon>rosids</taxon>
        <taxon>fabids</taxon>
        <taxon>Fabales</taxon>
        <taxon>Fabaceae</taxon>
        <taxon>Caesalpinioideae</taxon>
        <taxon>Cassia clade</taxon>
        <taxon>Senna</taxon>
    </lineage>
</organism>
<dbReference type="FunFam" id="3.30.200.20:FF:000178">
    <property type="entry name" value="serine/threonine-protein kinase PBS1-like"/>
    <property type="match status" value="1"/>
</dbReference>
<comment type="catalytic activity">
    <reaction evidence="18">
        <text>L-threonyl-[protein] + ATP = O-phospho-L-threonyl-[protein] + ADP + H(+)</text>
        <dbReference type="Rhea" id="RHEA:46608"/>
        <dbReference type="Rhea" id="RHEA-COMP:11060"/>
        <dbReference type="Rhea" id="RHEA-COMP:11605"/>
        <dbReference type="ChEBI" id="CHEBI:15378"/>
        <dbReference type="ChEBI" id="CHEBI:30013"/>
        <dbReference type="ChEBI" id="CHEBI:30616"/>
        <dbReference type="ChEBI" id="CHEBI:61977"/>
        <dbReference type="ChEBI" id="CHEBI:456216"/>
        <dbReference type="EC" id="2.7.11.1"/>
    </reaction>
</comment>
<feature type="signal peptide" evidence="22">
    <location>
        <begin position="1"/>
        <end position="30"/>
    </location>
</feature>
<evidence type="ECO:0000256" key="4">
    <source>
        <dbReference type="ARBA" id="ARBA00022527"/>
    </source>
</evidence>